<dbReference type="AlphaFoldDB" id="A0A3M6QMN0"/>
<evidence type="ECO:0008006" key="4">
    <source>
        <dbReference type="Google" id="ProtNLM"/>
    </source>
</evidence>
<feature type="region of interest" description="Disordered" evidence="1">
    <location>
        <begin position="127"/>
        <end position="146"/>
    </location>
</feature>
<gene>
    <name evidence="2" type="ORF">D8I35_16115</name>
</gene>
<dbReference type="Gene3D" id="1.20.120.30">
    <property type="entry name" value="Aspartate receptor, ligand-binding domain"/>
    <property type="match status" value="1"/>
</dbReference>
<organism evidence="2 3">
    <name type="scientific">Corticibacter populi</name>
    <dbReference type="NCBI Taxonomy" id="1550736"/>
    <lineage>
        <taxon>Bacteria</taxon>
        <taxon>Pseudomonadati</taxon>
        <taxon>Pseudomonadota</taxon>
        <taxon>Betaproteobacteria</taxon>
        <taxon>Burkholderiales</taxon>
        <taxon>Comamonadaceae</taxon>
        <taxon>Corticibacter</taxon>
    </lineage>
</organism>
<proteinExistence type="predicted"/>
<reference evidence="2 3" key="1">
    <citation type="submission" date="2018-10" db="EMBL/GenBank/DDBJ databases">
        <title>Draft genome of Cortibacter populi DSM10536.</title>
        <authorList>
            <person name="Bernier A.-M."/>
            <person name="Bernard K."/>
        </authorList>
    </citation>
    <scope>NUCLEOTIDE SEQUENCE [LARGE SCALE GENOMIC DNA]</scope>
    <source>
        <strain evidence="2 3">DSM 105136</strain>
    </source>
</reference>
<evidence type="ECO:0000256" key="1">
    <source>
        <dbReference type="SAM" id="MobiDB-lite"/>
    </source>
</evidence>
<evidence type="ECO:0000313" key="2">
    <source>
        <dbReference type="EMBL" id="RMX04306.1"/>
    </source>
</evidence>
<keyword evidence="3" id="KW-1185">Reference proteome</keyword>
<comment type="caution">
    <text evidence="2">The sequence shown here is derived from an EMBL/GenBank/DDBJ whole genome shotgun (WGS) entry which is preliminary data.</text>
</comment>
<dbReference type="Proteomes" id="UP000278006">
    <property type="component" value="Unassembled WGS sequence"/>
</dbReference>
<evidence type="ECO:0000313" key="3">
    <source>
        <dbReference type="Proteomes" id="UP000278006"/>
    </source>
</evidence>
<accession>A0A3M6QMN0</accession>
<sequence length="146" mass="15833">MASDKSIEEGFLLYELNLHVQDMNRLHAMLEEGHPPVAEWAELGCGLRDWLEGPALAQVTAAGATAQHLFEPLCAEHQGFHETRRAALHAFAGGDAARARHASSQMLRHASQLGRLLMALDDALRSAKSSKPDKSGMLVSEPLSEA</sequence>
<name>A0A3M6QMN0_9BURK</name>
<protein>
    <recommendedName>
        <fullName evidence="4">Chemoreceptor zinc-binding domain-containing protein</fullName>
    </recommendedName>
</protein>
<dbReference type="EMBL" id="RDQO01000005">
    <property type="protein sequence ID" value="RMX04306.1"/>
    <property type="molecule type" value="Genomic_DNA"/>
</dbReference>